<keyword evidence="1" id="KW-1133">Transmembrane helix</keyword>
<keyword evidence="1" id="KW-0472">Membrane</keyword>
<evidence type="ECO:0000313" key="4">
    <source>
        <dbReference type="Proteomes" id="UP000289465"/>
    </source>
</evidence>
<feature type="domain" description="Lnb N-terminal periplasmic" evidence="2">
    <location>
        <begin position="120"/>
        <end position="275"/>
    </location>
</feature>
<evidence type="ECO:0000256" key="1">
    <source>
        <dbReference type="SAM" id="Phobius"/>
    </source>
</evidence>
<name>A0A446CNJ7_9BURK</name>
<feature type="transmembrane region" description="Helical" evidence="1">
    <location>
        <begin position="40"/>
        <end position="73"/>
    </location>
</feature>
<evidence type="ECO:0000313" key="3">
    <source>
        <dbReference type="EMBL" id="SSW69450.1"/>
    </source>
</evidence>
<accession>A0A446CNJ7</accession>
<evidence type="ECO:0000259" key="2">
    <source>
        <dbReference type="Pfam" id="PF13387"/>
    </source>
</evidence>
<dbReference type="Proteomes" id="UP000289465">
    <property type="component" value="Unassembled WGS sequence"/>
</dbReference>
<gene>
    <name evidence="3" type="ORF">AVE30378_03529</name>
</gene>
<dbReference type="Pfam" id="PF13387">
    <property type="entry name" value="Lnb_N"/>
    <property type="match status" value="1"/>
</dbReference>
<dbReference type="OrthoDB" id="274718at2"/>
<protein>
    <recommendedName>
        <fullName evidence="2">Lnb N-terminal periplasmic domain-containing protein</fullName>
    </recommendedName>
</protein>
<dbReference type="InterPro" id="IPR025178">
    <property type="entry name" value="Lnb_N"/>
</dbReference>
<reference evidence="3 4" key="1">
    <citation type="submission" date="2018-07" db="EMBL/GenBank/DDBJ databases">
        <authorList>
            <person name="Peeters C."/>
        </authorList>
    </citation>
    <scope>NUCLEOTIDE SEQUENCE [LARGE SCALE GENOMIC DNA]</scope>
    <source>
        <strain evidence="3 4">LMG 30378</strain>
    </source>
</reference>
<organism evidence="3 4">
    <name type="scientific">Achromobacter veterisilvae</name>
    <dbReference type="NCBI Taxonomy" id="2069367"/>
    <lineage>
        <taxon>Bacteria</taxon>
        <taxon>Pseudomonadati</taxon>
        <taxon>Pseudomonadota</taxon>
        <taxon>Betaproteobacteria</taxon>
        <taxon>Burkholderiales</taxon>
        <taxon>Alcaligenaceae</taxon>
        <taxon>Achromobacter</taxon>
    </lineage>
</organism>
<proteinExistence type="predicted"/>
<dbReference type="AlphaFoldDB" id="A0A446CNJ7"/>
<keyword evidence="1" id="KW-0812">Transmembrane</keyword>
<dbReference type="RefSeq" id="WP_129242206.1">
    <property type="nucleotide sequence ID" value="NZ_UFQC01000018.1"/>
</dbReference>
<sequence>MILQAAIGLAVLAGAGWGALAFWFQPPLGRRARAVPPAAWLALAAAALAGLARGSFLLAGLFGVLLLALLAWWRLSVRPSNERQWMPEVARQTHGSVDGGIVTLHNVRNFDWRSRTDYGERWETRVYDLSRLASVDLALSYWGRPAIAHAMVSFGFDDGQYLMFSVEIRRKLNDTFSEIGGFFRQYELAVLASTEEDSLRVRTNVRGEDGYLYRVRMPEGAARELLLSYVATANRLVRKPRFYNSLTANCATIVYRLADQVVPGLPMDYRLLLSGYLPEYLYSLGALQGADSPQAYRRAGNYTERARATRDASQYSRNIRLGVPGVTARLPNGTAGLLRQVQPPIR</sequence>
<dbReference type="EMBL" id="UFQC01000018">
    <property type="protein sequence ID" value="SSW69450.1"/>
    <property type="molecule type" value="Genomic_DNA"/>
</dbReference>